<protein>
    <submittedName>
        <fullName evidence="1">Uncharacterized protein</fullName>
    </submittedName>
</protein>
<gene>
    <name evidence="1" type="ORF">EJA10_07575</name>
</gene>
<comment type="caution">
    <text evidence="1">The sequence shown here is derived from an EMBL/GenBank/DDBJ whole genome shotgun (WGS) entry which is preliminary data.</text>
</comment>
<dbReference type="AlphaFoldDB" id="A0A3R9EAR2"/>
<evidence type="ECO:0000313" key="1">
    <source>
        <dbReference type="EMBL" id="RSD27634.1"/>
    </source>
</evidence>
<evidence type="ECO:0000313" key="2">
    <source>
        <dbReference type="Proteomes" id="UP000279911"/>
    </source>
</evidence>
<accession>A0A3R9EAR2</accession>
<dbReference type="Gene3D" id="3.30.460.10">
    <property type="entry name" value="Beta Polymerase, domain 2"/>
    <property type="match status" value="1"/>
</dbReference>
<name>A0A3R9EAR2_9BACI</name>
<dbReference type="SUPFAM" id="SSF81301">
    <property type="entry name" value="Nucleotidyltransferase"/>
    <property type="match status" value="1"/>
</dbReference>
<reference evidence="2" key="1">
    <citation type="submission" date="2018-12" db="EMBL/GenBank/DDBJ databases">
        <title>Bacillus chawlae sp. nov., Bacillus glennii sp. nov., and Bacillus saganii sp. nov. Isolated from the Vehicle Assembly Building at Kennedy Space Center where the Viking Spacecraft were Assembled.</title>
        <authorList>
            <person name="Seuylemezian A."/>
            <person name="Vaishampayan P."/>
        </authorList>
    </citation>
    <scope>NUCLEOTIDE SEQUENCE [LARGE SCALE GENOMIC DNA]</scope>
    <source>
        <strain evidence="2">DSM 13966</strain>
    </source>
</reference>
<sequence>MRTDDIEELLDQMQLIQKVMNDYHIKDIVLYGSRVTGHHQKISDFDLMCQADNIKKVIIRYPEFLGNLSFQRWIDSALHEAATELSYKINADINLTPADSKEELNDSIRKYNVPLIVNGVSLDRKELHSHILKLRRREIPPQSDRSLEAKEYYLITHLASLTSIARFKYIFEKKTDFFNPKAIYKKAMRNEILQKIATFSFCTEKIPDKLFEKILLDTSELQKISNLAREKQHLASNYNTLELGWSVCGSHDLDKEEMELFFAFFSGNINRLLADLKKTMSIQFSKLNFIYSVML</sequence>
<dbReference type="RefSeq" id="WP_125479415.1">
    <property type="nucleotide sequence ID" value="NZ_RSFW01000010.1"/>
</dbReference>
<dbReference type="InterPro" id="IPR043519">
    <property type="entry name" value="NT_sf"/>
</dbReference>
<dbReference type="EMBL" id="RSFW01000010">
    <property type="protein sequence ID" value="RSD27634.1"/>
    <property type="molecule type" value="Genomic_DNA"/>
</dbReference>
<dbReference type="Proteomes" id="UP000279911">
    <property type="component" value="Unassembled WGS sequence"/>
</dbReference>
<proteinExistence type="predicted"/>
<organism evidence="1 2">
    <name type="scientific">Mesobacillus subterraneus</name>
    <dbReference type="NCBI Taxonomy" id="285983"/>
    <lineage>
        <taxon>Bacteria</taxon>
        <taxon>Bacillati</taxon>
        <taxon>Bacillota</taxon>
        <taxon>Bacilli</taxon>
        <taxon>Bacillales</taxon>
        <taxon>Bacillaceae</taxon>
        <taxon>Mesobacillus</taxon>
    </lineage>
</organism>